<accession>A0A195CVL5</accession>
<proteinExistence type="predicted"/>
<keyword evidence="2" id="KW-1185">Reference proteome</keyword>
<dbReference type="EMBL" id="KQ977231">
    <property type="protein sequence ID" value="KYN04728.1"/>
    <property type="molecule type" value="Genomic_DNA"/>
</dbReference>
<protein>
    <submittedName>
        <fullName evidence="1">Uncharacterized protein</fullName>
    </submittedName>
</protein>
<dbReference type="Proteomes" id="UP000078542">
    <property type="component" value="Unassembled WGS sequence"/>
</dbReference>
<reference evidence="1 2" key="1">
    <citation type="submission" date="2016-03" db="EMBL/GenBank/DDBJ databases">
        <title>Cyphomyrmex costatus WGS genome.</title>
        <authorList>
            <person name="Nygaard S."/>
            <person name="Hu H."/>
            <person name="Boomsma J."/>
            <person name="Zhang G."/>
        </authorList>
    </citation>
    <scope>NUCLEOTIDE SEQUENCE [LARGE SCALE GENOMIC DNA]</scope>
    <source>
        <strain evidence="1">MS0001</strain>
        <tissue evidence="1">Whole body</tissue>
    </source>
</reference>
<name>A0A195CVL5_9HYME</name>
<sequence>MLYKYTSIYTEVIFVEIEVHLCCIFLVSRTGRHSDIKLAAFVDMAEFSTGKWLLGEIYSDTLVHRLRYPFSRAVRVLQDGFAIEVRFITAIPAAHCVIRADLAAAPVAESARDLSSPRIEEPSDTAAYLAGGPAL</sequence>
<evidence type="ECO:0000313" key="2">
    <source>
        <dbReference type="Proteomes" id="UP000078542"/>
    </source>
</evidence>
<gene>
    <name evidence="1" type="ORF">ALC62_04363</name>
</gene>
<evidence type="ECO:0000313" key="1">
    <source>
        <dbReference type="EMBL" id="KYN04728.1"/>
    </source>
</evidence>
<organism evidence="1 2">
    <name type="scientific">Cyphomyrmex costatus</name>
    <dbReference type="NCBI Taxonomy" id="456900"/>
    <lineage>
        <taxon>Eukaryota</taxon>
        <taxon>Metazoa</taxon>
        <taxon>Ecdysozoa</taxon>
        <taxon>Arthropoda</taxon>
        <taxon>Hexapoda</taxon>
        <taxon>Insecta</taxon>
        <taxon>Pterygota</taxon>
        <taxon>Neoptera</taxon>
        <taxon>Endopterygota</taxon>
        <taxon>Hymenoptera</taxon>
        <taxon>Apocrita</taxon>
        <taxon>Aculeata</taxon>
        <taxon>Formicoidea</taxon>
        <taxon>Formicidae</taxon>
        <taxon>Myrmicinae</taxon>
        <taxon>Cyphomyrmex</taxon>
    </lineage>
</organism>
<dbReference type="AlphaFoldDB" id="A0A195CVL5"/>